<gene>
    <name evidence="1" type="ORF">M9458_014943</name>
</gene>
<name>A0ABD0QNV5_CIRMR</name>
<protein>
    <submittedName>
        <fullName evidence="1">Uncharacterized protein</fullName>
    </submittedName>
</protein>
<feature type="non-terminal residue" evidence="1">
    <location>
        <position position="51"/>
    </location>
</feature>
<organism evidence="1 2">
    <name type="scientific">Cirrhinus mrigala</name>
    <name type="common">Mrigala</name>
    <dbReference type="NCBI Taxonomy" id="683832"/>
    <lineage>
        <taxon>Eukaryota</taxon>
        <taxon>Metazoa</taxon>
        <taxon>Chordata</taxon>
        <taxon>Craniata</taxon>
        <taxon>Vertebrata</taxon>
        <taxon>Euteleostomi</taxon>
        <taxon>Actinopterygii</taxon>
        <taxon>Neopterygii</taxon>
        <taxon>Teleostei</taxon>
        <taxon>Ostariophysi</taxon>
        <taxon>Cypriniformes</taxon>
        <taxon>Cyprinidae</taxon>
        <taxon>Labeoninae</taxon>
        <taxon>Labeonini</taxon>
        <taxon>Cirrhinus</taxon>
    </lineage>
</organism>
<keyword evidence="2" id="KW-1185">Reference proteome</keyword>
<feature type="non-terminal residue" evidence="1">
    <location>
        <position position="1"/>
    </location>
</feature>
<dbReference type="Proteomes" id="UP001529510">
    <property type="component" value="Unassembled WGS sequence"/>
</dbReference>
<proteinExistence type="predicted"/>
<sequence>DGSTAYIHHAVQVSQPNTILAIQTNGTVEDLHADAAIDQETINALEQYTTK</sequence>
<reference evidence="1 2" key="1">
    <citation type="submission" date="2024-05" db="EMBL/GenBank/DDBJ databases">
        <title>Genome sequencing and assembly of Indian major carp, Cirrhinus mrigala (Hamilton, 1822).</title>
        <authorList>
            <person name="Mohindra V."/>
            <person name="Chowdhury L.M."/>
            <person name="Lal K."/>
            <person name="Jena J.K."/>
        </authorList>
    </citation>
    <scope>NUCLEOTIDE SEQUENCE [LARGE SCALE GENOMIC DNA]</scope>
    <source>
        <strain evidence="1">CM1030</strain>
        <tissue evidence="1">Blood</tissue>
    </source>
</reference>
<accession>A0ABD0QNV5</accession>
<evidence type="ECO:0000313" key="1">
    <source>
        <dbReference type="EMBL" id="KAL0187844.1"/>
    </source>
</evidence>
<evidence type="ECO:0000313" key="2">
    <source>
        <dbReference type="Proteomes" id="UP001529510"/>
    </source>
</evidence>
<dbReference type="AlphaFoldDB" id="A0ABD0QNV5"/>
<dbReference type="EMBL" id="JAMKFB020000007">
    <property type="protein sequence ID" value="KAL0187844.1"/>
    <property type="molecule type" value="Genomic_DNA"/>
</dbReference>
<comment type="caution">
    <text evidence="1">The sequence shown here is derived from an EMBL/GenBank/DDBJ whole genome shotgun (WGS) entry which is preliminary data.</text>
</comment>